<organism evidence="1 2">
    <name type="scientific">Rhynocoris fuscipes</name>
    <dbReference type="NCBI Taxonomy" id="488301"/>
    <lineage>
        <taxon>Eukaryota</taxon>
        <taxon>Metazoa</taxon>
        <taxon>Ecdysozoa</taxon>
        <taxon>Arthropoda</taxon>
        <taxon>Hexapoda</taxon>
        <taxon>Insecta</taxon>
        <taxon>Pterygota</taxon>
        <taxon>Neoptera</taxon>
        <taxon>Paraneoptera</taxon>
        <taxon>Hemiptera</taxon>
        <taxon>Heteroptera</taxon>
        <taxon>Panheteroptera</taxon>
        <taxon>Cimicomorpha</taxon>
        <taxon>Reduviidae</taxon>
        <taxon>Harpactorinae</taxon>
        <taxon>Harpactorini</taxon>
        <taxon>Rhynocoris</taxon>
    </lineage>
</organism>
<evidence type="ECO:0000313" key="1">
    <source>
        <dbReference type="EMBL" id="KAK9507232.1"/>
    </source>
</evidence>
<name>A0AAW1D9M7_9HEMI</name>
<dbReference type="Proteomes" id="UP001461498">
    <property type="component" value="Unassembled WGS sequence"/>
</dbReference>
<keyword evidence="2" id="KW-1185">Reference proteome</keyword>
<dbReference type="AlphaFoldDB" id="A0AAW1D9M7"/>
<sequence length="107" mass="12339">MVPESIAISHGNKEVVSSQKQSPRFMPILFASHRKGSNQYVQCVCGVREDMQHIIMTCDKYKTSRSQLFDYLYQVLDTSFNYIQILRNIIVTGRPLAAFIEEVHIKT</sequence>
<dbReference type="EMBL" id="JAPXFL010000004">
    <property type="protein sequence ID" value="KAK9507232.1"/>
    <property type="molecule type" value="Genomic_DNA"/>
</dbReference>
<evidence type="ECO:0000313" key="2">
    <source>
        <dbReference type="Proteomes" id="UP001461498"/>
    </source>
</evidence>
<reference evidence="1 2" key="1">
    <citation type="submission" date="2022-12" db="EMBL/GenBank/DDBJ databases">
        <title>Chromosome-level genome assembly of true bugs.</title>
        <authorList>
            <person name="Ma L."/>
            <person name="Li H."/>
        </authorList>
    </citation>
    <scope>NUCLEOTIDE SEQUENCE [LARGE SCALE GENOMIC DNA]</scope>
    <source>
        <strain evidence="1">Lab_2022b</strain>
    </source>
</reference>
<protein>
    <recommendedName>
        <fullName evidence="3">Reverse transcriptase</fullName>
    </recommendedName>
</protein>
<comment type="caution">
    <text evidence="1">The sequence shown here is derived from an EMBL/GenBank/DDBJ whole genome shotgun (WGS) entry which is preliminary data.</text>
</comment>
<gene>
    <name evidence="1" type="ORF">O3M35_007138</name>
</gene>
<accession>A0AAW1D9M7</accession>
<evidence type="ECO:0008006" key="3">
    <source>
        <dbReference type="Google" id="ProtNLM"/>
    </source>
</evidence>
<proteinExistence type="predicted"/>